<keyword evidence="1" id="KW-0472">Membrane</keyword>
<protein>
    <submittedName>
        <fullName evidence="2">Membrane protein</fullName>
    </submittedName>
</protein>
<evidence type="ECO:0000313" key="2">
    <source>
        <dbReference type="EMBL" id="ACR14548.1"/>
    </source>
</evidence>
<organism evidence="2 3">
    <name type="scientific">Teredinibacter turnerae (strain ATCC 39867 / T7901)</name>
    <dbReference type="NCBI Taxonomy" id="377629"/>
    <lineage>
        <taxon>Bacteria</taxon>
        <taxon>Pseudomonadati</taxon>
        <taxon>Pseudomonadota</taxon>
        <taxon>Gammaproteobacteria</taxon>
        <taxon>Cellvibrionales</taxon>
        <taxon>Cellvibrionaceae</taxon>
        <taxon>Teredinibacter</taxon>
    </lineage>
</organism>
<proteinExistence type="predicted"/>
<dbReference type="EMBL" id="CP001614">
    <property type="protein sequence ID" value="ACR14548.1"/>
    <property type="molecule type" value="Genomic_DNA"/>
</dbReference>
<dbReference type="NCBIfam" id="NF041646">
    <property type="entry name" value="VC0807_fam"/>
    <property type="match status" value="1"/>
</dbReference>
<dbReference type="Proteomes" id="UP000009080">
    <property type="component" value="Chromosome"/>
</dbReference>
<dbReference type="eggNOG" id="ENOG502ZANK">
    <property type="taxonomic scope" value="Bacteria"/>
</dbReference>
<keyword evidence="1" id="KW-1133">Transmembrane helix</keyword>
<accession>C5BL39</accession>
<dbReference type="RefSeq" id="WP_015820662.1">
    <property type="nucleotide sequence ID" value="NC_012997.1"/>
</dbReference>
<dbReference type="PIRSF" id="PIRSF028137">
    <property type="entry name" value="UCP028137"/>
    <property type="match status" value="1"/>
</dbReference>
<feature type="transmembrane region" description="Helical" evidence="1">
    <location>
        <begin position="12"/>
        <end position="31"/>
    </location>
</feature>
<gene>
    <name evidence="2" type="ordered locus">TERTU_2474</name>
</gene>
<dbReference type="OrthoDB" id="188353at2"/>
<feature type="transmembrane region" description="Helical" evidence="1">
    <location>
        <begin position="37"/>
        <end position="56"/>
    </location>
</feature>
<dbReference type="KEGG" id="ttu:TERTU_2474"/>
<feature type="transmembrane region" description="Helical" evidence="1">
    <location>
        <begin position="63"/>
        <end position="81"/>
    </location>
</feature>
<dbReference type="InterPro" id="IPR016870">
    <property type="entry name" value="UCP028137"/>
</dbReference>
<feature type="transmembrane region" description="Helical" evidence="1">
    <location>
        <begin position="146"/>
        <end position="168"/>
    </location>
</feature>
<keyword evidence="1" id="KW-0812">Transmembrane</keyword>
<evidence type="ECO:0000313" key="3">
    <source>
        <dbReference type="Proteomes" id="UP000009080"/>
    </source>
</evidence>
<dbReference type="HOGENOM" id="CLU_090906_0_0_6"/>
<name>C5BL39_TERTT</name>
<reference evidence="2 3" key="1">
    <citation type="journal article" date="2009" name="PLoS ONE">
        <title>The complete genome of Teredinibacter turnerae T7901: an intracellular endosymbiont of marine wood-boring bivalves (shipworms).</title>
        <authorList>
            <person name="Yang J.C."/>
            <person name="Madupu R."/>
            <person name="Durkin A.S."/>
            <person name="Ekborg N.A."/>
            <person name="Pedamallu C.S."/>
            <person name="Hostetler J.B."/>
            <person name="Radune D."/>
            <person name="Toms B.S."/>
            <person name="Henrissat B."/>
            <person name="Coutinho P.M."/>
            <person name="Schwarz S."/>
            <person name="Field L."/>
            <person name="Trindade-Silva A.E."/>
            <person name="Soares C.A.G."/>
            <person name="Elshahawi S."/>
            <person name="Hanora A."/>
            <person name="Schmidt E.W."/>
            <person name="Haygood M.G."/>
            <person name="Posfai J."/>
            <person name="Benner J."/>
            <person name="Madinger C."/>
            <person name="Nove J."/>
            <person name="Anton B."/>
            <person name="Chaudhary K."/>
            <person name="Foster J."/>
            <person name="Holman A."/>
            <person name="Kumar S."/>
            <person name="Lessard P.A."/>
            <person name="Luyten Y.A."/>
            <person name="Slatko B."/>
            <person name="Wood N."/>
            <person name="Wu B."/>
            <person name="Teplitski M."/>
            <person name="Mougous J.D."/>
            <person name="Ward N."/>
            <person name="Eisen J.A."/>
            <person name="Badger J.H."/>
            <person name="Distel D.L."/>
        </authorList>
    </citation>
    <scope>NUCLEOTIDE SEQUENCE [LARGE SCALE GENOMIC DNA]</scope>
    <source>
        <strain evidence="3">ATCC 39867 / T7901</strain>
    </source>
</reference>
<evidence type="ECO:0000256" key="1">
    <source>
        <dbReference type="SAM" id="Phobius"/>
    </source>
</evidence>
<dbReference type="STRING" id="377629.TERTU_2474"/>
<feature type="transmembrane region" description="Helical" evidence="1">
    <location>
        <begin position="188"/>
        <end position="212"/>
    </location>
</feature>
<dbReference type="AlphaFoldDB" id="C5BL39"/>
<sequence>MAKTDKKENPFVNLLINVIIPTVILVKFSGADYLGPKLGLIVALAFPIVYGIYDFVRTRKVNFFSAFGVLSVILTGGMSLLQLDPKYIAIKEAAIPLLFGAATLISLKTPYPLVKTFLFNDAILQTDKVHHALEERGNRAAFERTLVYASYMIAGSFLLSSVLNYVLAKIVLVSTPGTEEFNAELGTMTALSLPVITIPSMLVLFGALFYLFRQIKALAGLSLEDVFVDPSEKTDNNAEPSA</sequence>
<keyword evidence="3" id="KW-1185">Reference proteome</keyword>